<dbReference type="EMBL" id="JXTC01000019">
    <property type="protein sequence ID" value="PON99366.1"/>
    <property type="molecule type" value="Genomic_DNA"/>
</dbReference>
<evidence type="ECO:0000256" key="1">
    <source>
        <dbReference type="SAM" id="MobiDB-lite"/>
    </source>
</evidence>
<dbReference type="OrthoDB" id="10291961at2759"/>
<comment type="caution">
    <text evidence="2">The sequence shown here is derived from an EMBL/GenBank/DDBJ whole genome shotgun (WGS) entry which is preliminary data.</text>
</comment>
<keyword evidence="3" id="KW-1185">Reference proteome</keyword>
<dbReference type="InParanoid" id="A0A2P5FNM4"/>
<organism evidence="2 3">
    <name type="scientific">Trema orientale</name>
    <name type="common">Charcoal tree</name>
    <name type="synonym">Celtis orientalis</name>
    <dbReference type="NCBI Taxonomy" id="63057"/>
    <lineage>
        <taxon>Eukaryota</taxon>
        <taxon>Viridiplantae</taxon>
        <taxon>Streptophyta</taxon>
        <taxon>Embryophyta</taxon>
        <taxon>Tracheophyta</taxon>
        <taxon>Spermatophyta</taxon>
        <taxon>Magnoliopsida</taxon>
        <taxon>eudicotyledons</taxon>
        <taxon>Gunneridae</taxon>
        <taxon>Pentapetalae</taxon>
        <taxon>rosids</taxon>
        <taxon>fabids</taxon>
        <taxon>Rosales</taxon>
        <taxon>Cannabaceae</taxon>
        <taxon>Trema</taxon>
    </lineage>
</organism>
<protein>
    <submittedName>
        <fullName evidence="2">Uncharacterized protein</fullName>
    </submittedName>
</protein>
<dbReference type="Proteomes" id="UP000237000">
    <property type="component" value="Unassembled WGS sequence"/>
</dbReference>
<reference evidence="3" key="1">
    <citation type="submission" date="2016-06" db="EMBL/GenBank/DDBJ databases">
        <title>Parallel loss of symbiosis genes in relatives of nitrogen-fixing non-legume Parasponia.</title>
        <authorList>
            <person name="Van Velzen R."/>
            <person name="Holmer R."/>
            <person name="Bu F."/>
            <person name="Rutten L."/>
            <person name="Van Zeijl A."/>
            <person name="Liu W."/>
            <person name="Santuari L."/>
            <person name="Cao Q."/>
            <person name="Sharma T."/>
            <person name="Shen D."/>
            <person name="Roswanjaya Y."/>
            <person name="Wardhani T."/>
            <person name="Kalhor M.S."/>
            <person name="Jansen J."/>
            <person name="Van den Hoogen J."/>
            <person name="Gungor B."/>
            <person name="Hartog M."/>
            <person name="Hontelez J."/>
            <person name="Verver J."/>
            <person name="Yang W.-C."/>
            <person name="Schijlen E."/>
            <person name="Repin R."/>
            <person name="Schilthuizen M."/>
            <person name="Schranz E."/>
            <person name="Heidstra R."/>
            <person name="Miyata K."/>
            <person name="Fedorova E."/>
            <person name="Kohlen W."/>
            <person name="Bisseling T."/>
            <person name="Smit S."/>
            <person name="Geurts R."/>
        </authorList>
    </citation>
    <scope>NUCLEOTIDE SEQUENCE [LARGE SCALE GENOMIC DNA]</scope>
    <source>
        <strain evidence="3">cv. RG33-2</strain>
    </source>
</reference>
<proteinExistence type="predicted"/>
<sequence length="51" mass="5941">MMTPRKRLKHRKTWRKGGRFPIADDVLLRPRVASPPPPPPDLFLTFGYKTP</sequence>
<evidence type="ECO:0000313" key="2">
    <source>
        <dbReference type="EMBL" id="PON99366.1"/>
    </source>
</evidence>
<evidence type="ECO:0000313" key="3">
    <source>
        <dbReference type="Proteomes" id="UP000237000"/>
    </source>
</evidence>
<name>A0A2P5FNM4_TREOI</name>
<accession>A0A2P5FNM4</accession>
<dbReference type="AlphaFoldDB" id="A0A2P5FNM4"/>
<feature type="region of interest" description="Disordered" evidence="1">
    <location>
        <begin position="31"/>
        <end position="51"/>
    </location>
</feature>
<gene>
    <name evidence="2" type="ORF">TorRG33x02_049090</name>
</gene>